<proteinExistence type="inferred from homology"/>
<feature type="transmembrane region" description="Helical" evidence="9">
    <location>
        <begin position="382"/>
        <end position="401"/>
    </location>
</feature>
<feature type="transmembrane region" description="Helical" evidence="9">
    <location>
        <begin position="58"/>
        <end position="75"/>
    </location>
</feature>
<feature type="transmembrane region" description="Helical" evidence="9">
    <location>
        <begin position="95"/>
        <end position="122"/>
    </location>
</feature>
<dbReference type="NCBIfam" id="TIGR00931">
    <property type="entry name" value="antiport_nhaC"/>
    <property type="match status" value="1"/>
</dbReference>
<dbReference type="GO" id="GO:0005886">
    <property type="term" value="C:plasma membrane"/>
    <property type="evidence" value="ECO:0007669"/>
    <property type="project" value="UniProtKB-SubCell"/>
</dbReference>
<evidence type="ECO:0000256" key="9">
    <source>
        <dbReference type="SAM" id="Phobius"/>
    </source>
</evidence>
<comment type="similarity">
    <text evidence="8">Belongs to the NhaC Na(+)/H(+) (TC 2.A.35) antiporter family.</text>
</comment>
<feature type="transmembrane region" description="Helical" evidence="9">
    <location>
        <begin position="129"/>
        <end position="149"/>
    </location>
</feature>
<gene>
    <name evidence="11" type="ORF">AWE51_13125</name>
</gene>
<dbReference type="PANTHER" id="PTHR33451">
    <property type="entry name" value="MALATE-2H(+)/NA(+)-LACTATE ANTIPORTER"/>
    <property type="match status" value="1"/>
</dbReference>
<accession>A0A162XC25</accession>
<keyword evidence="4" id="KW-1003">Cell membrane</keyword>
<dbReference type="OrthoDB" id="9762978at2"/>
<comment type="caution">
    <text evidence="11">The sequence shown here is derived from an EMBL/GenBank/DDBJ whole genome shotgun (WGS) entry which is preliminary data.</text>
</comment>
<dbReference type="InterPro" id="IPR004770">
    <property type="entry name" value="Na/H_antiport_NhaC"/>
</dbReference>
<feature type="transmembrane region" description="Helical" evidence="9">
    <location>
        <begin position="278"/>
        <end position="303"/>
    </location>
</feature>
<evidence type="ECO:0000313" key="11">
    <source>
        <dbReference type="EMBL" id="KZS38539.1"/>
    </source>
</evidence>
<evidence type="ECO:0000256" key="6">
    <source>
        <dbReference type="ARBA" id="ARBA00022989"/>
    </source>
</evidence>
<keyword evidence="6 9" id="KW-1133">Transmembrane helix</keyword>
<feature type="transmembrane region" description="Helical" evidence="9">
    <location>
        <begin position="27"/>
        <end position="46"/>
    </location>
</feature>
<name>A0A162XC25_9FLAO</name>
<keyword evidence="5 9" id="KW-0812">Transmembrane</keyword>
<reference evidence="11 12" key="1">
    <citation type="submission" date="2016-01" db="EMBL/GenBank/DDBJ databases">
        <title>The draft genome sequence of Aquimarina sp. RZW4-3-2.</title>
        <authorList>
            <person name="Wang Y."/>
        </authorList>
    </citation>
    <scope>NUCLEOTIDE SEQUENCE [LARGE SCALE GENOMIC DNA]</scope>
    <source>
        <strain evidence="11 12">RZW4-3-2</strain>
    </source>
</reference>
<feature type="transmembrane region" description="Helical" evidence="9">
    <location>
        <begin position="464"/>
        <end position="484"/>
    </location>
</feature>
<evidence type="ECO:0000313" key="12">
    <source>
        <dbReference type="Proteomes" id="UP000076715"/>
    </source>
</evidence>
<feature type="transmembrane region" description="Helical" evidence="9">
    <location>
        <begin position="211"/>
        <end position="234"/>
    </location>
</feature>
<feature type="transmembrane region" description="Helical" evidence="9">
    <location>
        <begin position="350"/>
        <end position="370"/>
    </location>
</feature>
<keyword evidence="2" id="KW-0813">Transport</keyword>
<evidence type="ECO:0000256" key="4">
    <source>
        <dbReference type="ARBA" id="ARBA00022475"/>
    </source>
</evidence>
<dbReference type="PANTHER" id="PTHR33451:SF3">
    <property type="entry name" value="MALATE-2H(+)_NA(+)-LACTATE ANTIPORTER"/>
    <property type="match status" value="1"/>
</dbReference>
<dbReference type="AlphaFoldDB" id="A0A162XC25"/>
<evidence type="ECO:0000256" key="5">
    <source>
        <dbReference type="ARBA" id="ARBA00022692"/>
    </source>
</evidence>
<dbReference type="EMBL" id="LQRT01000046">
    <property type="protein sequence ID" value="KZS38539.1"/>
    <property type="molecule type" value="Genomic_DNA"/>
</dbReference>
<keyword evidence="12" id="KW-1185">Reference proteome</keyword>
<evidence type="ECO:0000256" key="1">
    <source>
        <dbReference type="ARBA" id="ARBA00004651"/>
    </source>
</evidence>
<feature type="transmembrane region" description="Helical" evidence="9">
    <location>
        <begin position="155"/>
        <end position="183"/>
    </location>
</feature>
<evidence type="ECO:0000259" key="10">
    <source>
        <dbReference type="Pfam" id="PF03553"/>
    </source>
</evidence>
<dbReference type="Proteomes" id="UP000076715">
    <property type="component" value="Unassembled WGS sequence"/>
</dbReference>
<dbReference type="InterPro" id="IPR052180">
    <property type="entry name" value="NhaC_Na-H+_Antiporter"/>
</dbReference>
<dbReference type="Pfam" id="PF03553">
    <property type="entry name" value="Na_H_antiporter"/>
    <property type="match status" value="1"/>
</dbReference>
<dbReference type="RefSeq" id="WP_066317872.1">
    <property type="nucleotide sequence ID" value="NZ_CANLSS010000004.1"/>
</dbReference>
<protein>
    <submittedName>
        <fullName evidence="11">Sodium:proton antiporter</fullName>
    </submittedName>
</protein>
<dbReference type="GO" id="GO:0015297">
    <property type="term" value="F:antiporter activity"/>
    <property type="evidence" value="ECO:0007669"/>
    <property type="project" value="UniProtKB-KW"/>
</dbReference>
<keyword evidence="7 9" id="KW-0472">Membrane</keyword>
<sequence>MESTNITPKDPKNEEIIENKELSIWEALLPVIILVGMLFYNVSFAFGDDALSGSNQFILLLGAAVAAIVGFFNKVSYKQMMEEVANNVKSTTGALLILLMVGSLAGTWLISGIIPTMIYYGLQILNPTIFLAACVIICAIISIATGSSWTTSATVGIALIGIGDTLGISLGMTAGAVISGAYFGDKMSPLSDTTNLAPAMAGGELFSHIKYMAYTTVPTIIITLIVFIIIGFTIDTSGTPEIGEQLQAISSAFTITPWLFIVPVLVIVLIIRKTPPLIALLAGTLLGAIAAIIAQPGIVMGIAGSTELTFNSAYIGVMKAMTVDTAVETTNAQLNDLFSAGGMSGMLGTIWLIVCAMVFGGVMDAIGALARISKALLNLFDTVFGLFASTVVSCLALNVTASDQYLAIVVPGRMYAKAFKDKGLAPENLSRTLEDSGTVTSVLVPWNTCGAYQSGVLGVPVVDYFFFAIFNWLSPFMTLLFAAFRIKIKQLAKS</sequence>
<evidence type="ECO:0000256" key="7">
    <source>
        <dbReference type="ARBA" id="ARBA00023136"/>
    </source>
</evidence>
<comment type="subcellular location">
    <subcellularLocation>
        <location evidence="1">Cell membrane</location>
        <topology evidence="1">Multi-pass membrane protein</topology>
    </subcellularLocation>
</comment>
<evidence type="ECO:0000256" key="8">
    <source>
        <dbReference type="ARBA" id="ARBA00038435"/>
    </source>
</evidence>
<feature type="domain" description="Na+/H+ antiporter NhaC-like C-terminal" evidence="10">
    <location>
        <begin position="180"/>
        <end position="484"/>
    </location>
</feature>
<evidence type="ECO:0000256" key="2">
    <source>
        <dbReference type="ARBA" id="ARBA00022448"/>
    </source>
</evidence>
<feature type="transmembrane region" description="Helical" evidence="9">
    <location>
        <begin position="246"/>
        <end position="271"/>
    </location>
</feature>
<keyword evidence="3" id="KW-0050">Antiport</keyword>
<dbReference type="InterPro" id="IPR018461">
    <property type="entry name" value="Na/H_Antiport_NhaC-like_C"/>
</dbReference>
<evidence type="ECO:0000256" key="3">
    <source>
        <dbReference type="ARBA" id="ARBA00022449"/>
    </source>
</evidence>
<organism evidence="11 12">
    <name type="scientific">Aquimarina aggregata</name>
    <dbReference type="NCBI Taxonomy" id="1642818"/>
    <lineage>
        <taxon>Bacteria</taxon>
        <taxon>Pseudomonadati</taxon>
        <taxon>Bacteroidota</taxon>
        <taxon>Flavobacteriia</taxon>
        <taxon>Flavobacteriales</taxon>
        <taxon>Flavobacteriaceae</taxon>
        <taxon>Aquimarina</taxon>
    </lineage>
</organism>